<feature type="compositionally biased region" description="Basic and acidic residues" evidence="2">
    <location>
        <begin position="389"/>
        <end position="503"/>
    </location>
</feature>
<keyword evidence="3" id="KW-1133">Transmembrane helix</keyword>
<organism evidence="4 5">
    <name type="scientific">Hyaloscypha variabilis (strain UAMH 11265 / GT02V1 / F)</name>
    <name type="common">Meliniomyces variabilis</name>
    <dbReference type="NCBI Taxonomy" id="1149755"/>
    <lineage>
        <taxon>Eukaryota</taxon>
        <taxon>Fungi</taxon>
        <taxon>Dikarya</taxon>
        <taxon>Ascomycota</taxon>
        <taxon>Pezizomycotina</taxon>
        <taxon>Leotiomycetes</taxon>
        <taxon>Helotiales</taxon>
        <taxon>Hyaloscyphaceae</taxon>
        <taxon>Hyaloscypha</taxon>
        <taxon>Hyaloscypha variabilis</taxon>
    </lineage>
</organism>
<evidence type="ECO:0000256" key="2">
    <source>
        <dbReference type="SAM" id="MobiDB-lite"/>
    </source>
</evidence>
<reference evidence="4 5" key="1">
    <citation type="submission" date="2016-04" db="EMBL/GenBank/DDBJ databases">
        <title>A degradative enzymes factory behind the ericoid mycorrhizal symbiosis.</title>
        <authorList>
            <consortium name="DOE Joint Genome Institute"/>
            <person name="Martino E."/>
            <person name="Morin E."/>
            <person name="Grelet G."/>
            <person name="Kuo A."/>
            <person name="Kohler A."/>
            <person name="Daghino S."/>
            <person name="Barry K."/>
            <person name="Choi C."/>
            <person name="Cichocki N."/>
            <person name="Clum A."/>
            <person name="Copeland A."/>
            <person name="Hainaut M."/>
            <person name="Haridas S."/>
            <person name="Labutti K."/>
            <person name="Lindquist E."/>
            <person name="Lipzen A."/>
            <person name="Khouja H.-R."/>
            <person name="Murat C."/>
            <person name="Ohm R."/>
            <person name="Olson A."/>
            <person name="Spatafora J."/>
            <person name="Veneault-Fourrey C."/>
            <person name="Henrissat B."/>
            <person name="Grigoriev I."/>
            <person name="Martin F."/>
            <person name="Perotto S."/>
        </authorList>
    </citation>
    <scope>NUCLEOTIDE SEQUENCE [LARGE SCALE GENOMIC DNA]</scope>
    <source>
        <strain evidence="4 5">F</strain>
    </source>
</reference>
<dbReference type="Proteomes" id="UP000235786">
    <property type="component" value="Unassembled WGS sequence"/>
</dbReference>
<dbReference type="Gene3D" id="3.90.550.20">
    <property type="match status" value="1"/>
</dbReference>
<dbReference type="InterPro" id="IPR007577">
    <property type="entry name" value="GlycoTrfase_DXD_sugar-bd_CS"/>
</dbReference>
<dbReference type="PANTHER" id="PTHR31834">
    <property type="entry name" value="INITIATION-SPECIFIC ALPHA-1,6-MANNOSYLTRANSFERASE"/>
    <property type="match status" value="1"/>
</dbReference>
<name>A0A2J6QVL0_HYAVF</name>
<evidence type="ECO:0000313" key="5">
    <source>
        <dbReference type="Proteomes" id="UP000235786"/>
    </source>
</evidence>
<dbReference type="FunFam" id="3.90.550.20:FF:000004">
    <property type="entry name" value="Glycosyltransferase family 32 protein"/>
    <property type="match status" value="1"/>
</dbReference>
<sequence>MKVTSPTSRFPARLPKQIQRALPIYLALILVVVFFWTAESVSSFRLAVVWDRVRAYQTSSVVTTTFTRKIWQTWKIDPLEFEGREMDRARSWTSKNPGYRYEVLTDGNDLHYVETNFGPAGLNRPDIVYFYKSLTAKIIKADLLRYLILYNEGGVYADIDVEALKPVDEWIPPHFDKADLDLVISVEIDEPNYANHTILGPKSQSFCQWTIMSKPRNPAILRIINNVINWLTDVARAQNVHVAEITLNFDDVLSGTGPSAFTTAMMAEMKYQTGMKHIPWSTFHNLTEPTLIGRILVLTVHAFASGQGHSNSGTHDDPRALVKHHYHASKWPDRHKRYSHPGYGQVEECNWKPECVAAWDNNTALFPSLSEEEKEKVIAEKKRLDEEKFNREEEERIQRENDDRDRIDRETRERCEKLDPPFEMPKPKPEEEHHDEEHKDEGEQKPDEQKSDEQKSEEKKPEDKPDEKKSEDKKPEEKSDEKKPEEKSEDKKSEEQKEEHKGDGWMLLQDKPDGENKVHKEPDPPHHAPIDPKPET</sequence>
<protein>
    <submittedName>
        <fullName evidence="4">Glycosyltransferase family 32 protein</fullName>
    </submittedName>
</protein>
<accession>A0A2J6QVL0</accession>
<dbReference type="PANTHER" id="PTHR31834:SF8">
    <property type="entry name" value="TRANSFERASE, PUTATIVE (AFU_ORTHOLOGUE AFUA_6G14040)-RELATED"/>
    <property type="match status" value="1"/>
</dbReference>
<dbReference type="SUPFAM" id="SSF53448">
    <property type="entry name" value="Nucleotide-diphospho-sugar transferases"/>
    <property type="match status" value="1"/>
</dbReference>
<evidence type="ECO:0000256" key="1">
    <source>
        <dbReference type="ARBA" id="ARBA00009003"/>
    </source>
</evidence>
<dbReference type="EMBL" id="KZ613968">
    <property type="protein sequence ID" value="PMD30295.1"/>
    <property type="molecule type" value="Genomic_DNA"/>
</dbReference>
<dbReference type="InterPro" id="IPR029044">
    <property type="entry name" value="Nucleotide-diphossugar_trans"/>
</dbReference>
<dbReference type="AlphaFoldDB" id="A0A2J6QVL0"/>
<feature type="compositionally biased region" description="Basic and acidic residues" evidence="2">
    <location>
        <begin position="510"/>
        <end position="536"/>
    </location>
</feature>
<keyword evidence="3" id="KW-0472">Membrane</keyword>
<evidence type="ECO:0000256" key="3">
    <source>
        <dbReference type="SAM" id="Phobius"/>
    </source>
</evidence>
<feature type="transmembrane region" description="Helical" evidence="3">
    <location>
        <begin position="21"/>
        <end position="38"/>
    </location>
</feature>
<proteinExistence type="inferred from homology"/>
<dbReference type="GO" id="GO:0006487">
    <property type="term" value="P:protein N-linked glycosylation"/>
    <property type="evidence" value="ECO:0007669"/>
    <property type="project" value="TreeGrafter"/>
</dbReference>
<dbReference type="GO" id="GO:0000009">
    <property type="term" value="F:alpha-1,6-mannosyltransferase activity"/>
    <property type="evidence" value="ECO:0007669"/>
    <property type="project" value="InterPro"/>
</dbReference>
<comment type="similarity">
    <text evidence="1">Belongs to the glycosyltransferase 32 family.</text>
</comment>
<feature type="region of interest" description="Disordered" evidence="2">
    <location>
        <begin position="389"/>
        <end position="536"/>
    </location>
</feature>
<dbReference type="GO" id="GO:0000136">
    <property type="term" value="C:mannan polymerase complex"/>
    <property type="evidence" value="ECO:0007669"/>
    <property type="project" value="TreeGrafter"/>
</dbReference>
<gene>
    <name evidence="4" type="ORF">L207DRAFT_538174</name>
</gene>
<dbReference type="Pfam" id="PF04488">
    <property type="entry name" value="Gly_transf_sug"/>
    <property type="match status" value="1"/>
</dbReference>
<keyword evidence="3" id="KW-0812">Transmembrane</keyword>
<keyword evidence="5" id="KW-1185">Reference proteome</keyword>
<dbReference type="OrthoDB" id="409543at2759"/>
<dbReference type="STRING" id="1149755.A0A2J6QVL0"/>
<evidence type="ECO:0000313" key="4">
    <source>
        <dbReference type="EMBL" id="PMD30295.1"/>
    </source>
</evidence>
<dbReference type="InterPro" id="IPR039367">
    <property type="entry name" value="Och1-like"/>
</dbReference>
<keyword evidence="4" id="KW-0808">Transferase</keyword>